<keyword evidence="2 10" id="KW-1003">Cell membrane</keyword>
<keyword evidence="10" id="KW-0813">Transport</keyword>
<comment type="caution">
    <text evidence="11">The sequence shown here is derived from an EMBL/GenBank/DDBJ whole genome shotgun (WGS) entry which is preliminary data.</text>
</comment>
<evidence type="ECO:0000313" key="12">
    <source>
        <dbReference type="Proteomes" id="UP000614410"/>
    </source>
</evidence>
<evidence type="ECO:0000256" key="2">
    <source>
        <dbReference type="ARBA" id="ARBA00022475"/>
    </source>
</evidence>
<keyword evidence="5 10" id="KW-0472">Membrane</keyword>
<dbReference type="GO" id="GO:0005886">
    <property type="term" value="C:plasma membrane"/>
    <property type="evidence" value="ECO:0007669"/>
    <property type="project" value="UniProtKB-SubCell"/>
</dbReference>
<feature type="binding site" evidence="10">
    <location>
        <position position="78"/>
    </location>
    <ligand>
        <name>Na(+)</name>
        <dbReference type="ChEBI" id="CHEBI:29101"/>
        <note>structural</note>
    </ligand>
</feature>
<comment type="function">
    <text evidence="9 10">Fluoride-specific ion channel. Important for reducing fluoride concentration in the cell, thus reducing its toxicity.</text>
</comment>
<evidence type="ECO:0000256" key="6">
    <source>
        <dbReference type="ARBA" id="ARBA00023303"/>
    </source>
</evidence>
<comment type="similarity">
    <text evidence="7 10">Belongs to the fluoride channel Fluc/FEX (TC 1.A.43) family.</text>
</comment>
<evidence type="ECO:0000256" key="3">
    <source>
        <dbReference type="ARBA" id="ARBA00022692"/>
    </source>
</evidence>
<comment type="catalytic activity">
    <reaction evidence="8">
        <text>fluoride(in) = fluoride(out)</text>
        <dbReference type="Rhea" id="RHEA:76159"/>
        <dbReference type="ChEBI" id="CHEBI:17051"/>
    </reaction>
    <physiologicalReaction direction="left-to-right" evidence="8">
        <dbReference type="Rhea" id="RHEA:76160"/>
    </physiologicalReaction>
</comment>
<feature type="transmembrane region" description="Helical" evidence="10">
    <location>
        <begin position="64"/>
        <end position="83"/>
    </location>
</feature>
<feature type="transmembrane region" description="Helical" evidence="10">
    <location>
        <begin position="95"/>
        <end position="120"/>
    </location>
</feature>
<sequence>MPILLGVAIAGAVGAAARYQLDGFISSRVSGLFPWGTFAINISGAFVLGLLFTIFTERLNVQPWVRSSVTIGFLGAYTTFSTLTLETAQLIQQGAYATALLNSLGGLAVGMVAVFAGIFIGRLV</sequence>
<evidence type="ECO:0000256" key="4">
    <source>
        <dbReference type="ARBA" id="ARBA00022989"/>
    </source>
</evidence>
<keyword evidence="10" id="KW-0479">Metal-binding</keyword>
<evidence type="ECO:0000256" key="7">
    <source>
        <dbReference type="ARBA" id="ARBA00035120"/>
    </source>
</evidence>
<proteinExistence type="inferred from homology"/>
<dbReference type="PANTHER" id="PTHR28259">
    <property type="entry name" value="FLUORIDE EXPORT PROTEIN 1-RELATED"/>
    <property type="match status" value="1"/>
</dbReference>
<keyword evidence="6 10" id="KW-0407">Ion channel</keyword>
<feature type="transmembrane region" description="Helical" evidence="10">
    <location>
        <begin position="32"/>
        <end position="52"/>
    </location>
</feature>
<comment type="subcellular location">
    <subcellularLocation>
        <location evidence="1 10">Cell membrane</location>
        <topology evidence="1 10">Multi-pass membrane protein</topology>
    </subcellularLocation>
</comment>
<evidence type="ECO:0000256" key="9">
    <source>
        <dbReference type="ARBA" id="ARBA00049940"/>
    </source>
</evidence>
<dbReference type="NCBIfam" id="TIGR00494">
    <property type="entry name" value="crcB"/>
    <property type="match status" value="1"/>
</dbReference>
<comment type="activity regulation">
    <text evidence="10">Na(+) is not transported, but it plays an essential structural role and its presence is essential for fluoride channel function.</text>
</comment>
<keyword evidence="10" id="KW-0915">Sodium</keyword>
<dbReference type="PANTHER" id="PTHR28259:SF1">
    <property type="entry name" value="FLUORIDE EXPORT PROTEIN 1-RELATED"/>
    <property type="match status" value="1"/>
</dbReference>
<protein>
    <recommendedName>
        <fullName evidence="10">Fluoride-specific ion channel FluC</fullName>
    </recommendedName>
</protein>
<evidence type="ECO:0000313" key="11">
    <source>
        <dbReference type="EMBL" id="MBJ7609451.1"/>
    </source>
</evidence>
<reference evidence="11 12" key="1">
    <citation type="submission" date="2020-10" db="EMBL/GenBank/DDBJ databases">
        <title>Ca. Dormibacterota MAGs.</title>
        <authorList>
            <person name="Montgomery K."/>
        </authorList>
    </citation>
    <scope>NUCLEOTIDE SEQUENCE [LARGE SCALE GENOMIC DNA]</scope>
    <source>
        <strain evidence="11">Mitchell_Peninsula_5</strain>
    </source>
</reference>
<dbReference type="GO" id="GO:0046872">
    <property type="term" value="F:metal ion binding"/>
    <property type="evidence" value="ECO:0007669"/>
    <property type="project" value="UniProtKB-KW"/>
</dbReference>
<keyword evidence="4 10" id="KW-1133">Transmembrane helix</keyword>
<dbReference type="GO" id="GO:0062054">
    <property type="term" value="F:fluoride channel activity"/>
    <property type="evidence" value="ECO:0007669"/>
    <property type="project" value="UniProtKB-UniRule"/>
</dbReference>
<accession>A0A934KIK7</accession>
<evidence type="ECO:0000256" key="10">
    <source>
        <dbReference type="HAMAP-Rule" id="MF_00454"/>
    </source>
</evidence>
<dbReference type="GO" id="GO:0140114">
    <property type="term" value="P:cellular detoxification of fluoride"/>
    <property type="evidence" value="ECO:0007669"/>
    <property type="project" value="UniProtKB-UniRule"/>
</dbReference>
<gene>
    <name evidence="10 11" type="primary">crcB</name>
    <name evidence="10" type="synonym">fluC</name>
    <name evidence="11" type="ORF">JF887_08485</name>
</gene>
<dbReference type="EMBL" id="JAEKNN010000044">
    <property type="protein sequence ID" value="MBJ7609451.1"/>
    <property type="molecule type" value="Genomic_DNA"/>
</dbReference>
<evidence type="ECO:0000256" key="8">
    <source>
        <dbReference type="ARBA" id="ARBA00035585"/>
    </source>
</evidence>
<name>A0A934KIK7_9BACT</name>
<dbReference type="InterPro" id="IPR003691">
    <property type="entry name" value="FluC"/>
</dbReference>
<dbReference type="AlphaFoldDB" id="A0A934KIK7"/>
<keyword evidence="10" id="KW-0406">Ion transport</keyword>
<feature type="binding site" evidence="10">
    <location>
        <position position="75"/>
    </location>
    <ligand>
        <name>Na(+)</name>
        <dbReference type="ChEBI" id="CHEBI:29101"/>
        <note>structural</note>
    </ligand>
</feature>
<dbReference type="Proteomes" id="UP000614410">
    <property type="component" value="Unassembled WGS sequence"/>
</dbReference>
<evidence type="ECO:0000256" key="5">
    <source>
        <dbReference type="ARBA" id="ARBA00023136"/>
    </source>
</evidence>
<dbReference type="Pfam" id="PF02537">
    <property type="entry name" value="CRCB"/>
    <property type="match status" value="1"/>
</dbReference>
<organism evidence="11 12">
    <name type="scientific">Candidatus Amunia macphersoniae</name>
    <dbReference type="NCBI Taxonomy" id="3127014"/>
    <lineage>
        <taxon>Bacteria</taxon>
        <taxon>Bacillati</taxon>
        <taxon>Candidatus Dormiibacterota</taxon>
        <taxon>Candidatus Dormibacteria</taxon>
        <taxon>Candidatus Aeolococcales</taxon>
        <taxon>Candidatus Aeolococcaceae</taxon>
        <taxon>Candidatus Amunia</taxon>
    </lineage>
</organism>
<evidence type="ECO:0000256" key="1">
    <source>
        <dbReference type="ARBA" id="ARBA00004651"/>
    </source>
</evidence>
<keyword evidence="3 10" id="KW-0812">Transmembrane</keyword>
<dbReference type="HAMAP" id="MF_00454">
    <property type="entry name" value="FluC"/>
    <property type="match status" value="1"/>
</dbReference>